<proteinExistence type="predicted"/>
<accession>A0ABV6YJP4</accession>
<evidence type="ECO:0000313" key="1">
    <source>
        <dbReference type="EMBL" id="MFC1572553.1"/>
    </source>
</evidence>
<keyword evidence="2" id="KW-1185">Reference proteome</keyword>
<name>A0ABV6YJP4_UNCEI</name>
<protein>
    <recommendedName>
        <fullName evidence="3">DUF1450 domain-containing protein</fullName>
    </recommendedName>
</protein>
<evidence type="ECO:0008006" key="3">
    <source>
        <dbReference type="Google" id="ProtNLM"/>
    </source>
</evidence>
<reference evidence="1 2" key="1">
    <citation type="submission" date="2024-09" db="EMBL/GenBank/DDBJ databases">
        <authorList>
            <person name="D'Angelo T."/>
        </authorList>
    </citation>
    <scope>NUCLEOTIDE SEQUENCE [LARGE SCALE GENOMIC DNA]</scope>
    <source>
        <strain evidence="1">SAG AM-320-E07</strain>
    </source>
</reference>
<dbReference type="EMBL" id="JBHPKH010000020">
    <property type="protein sequence ID" value="MFC1572553.1"/>
    <property type="molecule type" value="Genomic_DNA"/>
</dbReference>
<gene>
    <name evidence="1" type="ORF">ACFL6M_03035</name>
</gene>
<comment type="caution">
    <text evidence="1">The sequence shown here is derived from an EMBL/GenBank/DDBJ whole genome shotgun (WGS) entry which is preliminary data.</text>
</comment>
<evidence type="ECO:0000313" key="2">
    <source>
        <dbReference type="Proteomes" id="UP001593833"/>
    </source>
</evidence>
<sequence>MHQARHPPVVSDKVSVTVFLNGWCAGACLQCVTAREAAEGLEDIIDYQEIDTSEVLRQDILKLAREKRKE</sequence>
<dbReference type="Proteomes" id="UP001593833">
    <property type="component" value="Unassembled WGS sequence"/>
</dbReference>
<organism evidence="1 2">
    <name type="scientific">Eiseniibacteriota bacterium</name>
    <dbReference type="NCBI Taxonomy" id="2212470"/>
    <lineage>
        <taxon>Bacteria</taxon>
        <taxon>Candidatus Eiseniibacteriota</taxon>
    </lineage>
</organism>